<feature type="compositionally biased region" description="Basic and acidic residues" evidence="13">
    <location>
        <begin position="669"/>
        <end position="678"/>
    </location>
</feature>
<feature type="region of interest" description="Disordered" evidence="13">
    <location>
        <begin position="589"/>
        <end position="696"/>
    </location>
</feature>
<evidence type="ECO:0000256" key="11">
    <source>
        <dbReference type="ARBA" id="ARBA00023242"/>
    </source>
</evidence>
<evidence type="ECO:0000256" key="13">
    <source>
        <dbReference type="SAM" id="MobiDB-lite"/>
    </source>
</evidence>
<evidence type="ECO:0000256" key="2">
    <source>
        <dbReference type="ARBA" id="ARBA00006097"/>
    </source>
</evidence>
<keyword evidence="4" id="KW-0479">Metal-binding</keyword>
<keyword evidence="5" id="KW-0677">Repeat</keyword>
<evidence type="ECO:0000313" key="16">
    <source>
        <dbReference type="Proteomes" id="UP001519460"/>
    </source>
</evidence>
<dbReference type="CDD" id="cd15528">
    <property type="entry name" value="PHD1_PHF10"/>
    <property type="match status" value="1"/>
</dbReference>
<dbReference type="GO" id="GO:0008270">
    <property type="term" value="F:zinc ion binding"/>
    <property type="evidence" value="ECO:0007669"/>
    <property type="project" value="UniProtKB-KW"/>
</dbReference>
<evidence type="ECO:0000313" key="15">
    <source>
        <dbReference type="EMBL" id="KAK7490212.1"/>
    </source>
</evidence>
<evidence type="ECO:0000256" key="1">
    <source>
        <dbReference type="ARBA" id="ARBA00004123"/>
    </source>
</evidence>
<feature type="compositionally biased region" description="Polar residues" evidence="13">
    <location>
        <begin position="150"/>
        <end position="187"/>
    </location>
</feature>
<evidence type="ECO:0000259" key="14">
    <source>
        <dbReference type="PROSITE" id="PS50016"/>
    </source>
</evidence>
<feature type="region of interest" description="Disordered" evidence="13">
    <location>
        <begin position="1"/>
        <end position="204"/>
    </location>
</feature>
<dbReference type="CDD" id="cd15529">
    <property type="entry name" value="PHD2_PHF10"/>
    <property type="match status" value="1"/>
</dbReference>
<gene>
    <name evidence="15" type="ORF">BaRGS_00018557</name>
</gene>
<dbReference type="GO" id="GO:0005634">
    <property type="term" value="C:nucleus"/>
    <property type="evidence" value="ECO:0007669"/>
    <property type="project" value="UniProtKB-SubCell"/>
</dbReference>
<dbReference type="PANTHER" id="PTHR45888">
    <property type="entry name" value="HL01030P-RELATED"/>
    <property type="match status" value="1"/>
</dbReference>
<evidence type="ECO:0000256" key="6">
    <source>
        <dbReference type="ARBA" id="ARBA00022771"/>
    </source>
</evidence>
<evidence type="ECO:0000256" key="8">
    <source>
        <dbReference type="ARBA" id="ARBA00022902"/>
    </source>
</evidence>
<feature type="compositionally biased region" description="Basic residues" evidence="13">
    <location>
        <begin position="651"/>
        <end position="668"/>
    </location>
</feature>
<feature type="compositionally biased region" description="Polar residues" evidence="13">
    <location>
        <begin position="106"/>
        <end position="126"/>
    </location>
</feature>
<dbReference type="EMBL" id="JACVVK020000129">
    <property type="protein sequence ID" value="KAK7490212.1"/>
    <property type="molecule type" value="Genomic_DNA"/>
</dbReference>
<comment type="subcellular location">
    <subcellularLocation>
        <location evidence="1">Nucleus</location>
    </subcellularLocation>
</comment>
<dbReference type="PROSITE" id="PS01359">
    <property type="entry name" value="ZF_PHD_1"/>
    <property type="match status" value="1"/>
</dbReference>
<feature type="compositionally biased region" description="Low complexity" evidence="13">
    <location>
        <begin position="641"/>
        <end position="650"/>
    </location>
</feature>
<feature type="compositionally biased region" description="Polar residues" evidence="13">
    <location>
        <begin position="26"/>
        <end position="37"/>
    </location>
</feature>
<evidence type="ECO:0000256" key="9">
    <source>
        <dbReference type="ARBA" id="ARBA00023015"/>
    </source>
</evidence>
<keyword evidence="8" id="KW-0524">Neurogenesis</keyword>
<feature type="domain" description="PHD-type" evidence="14">
    <location>
        <begin position="756"/>
        <end position="807"/>
    </location>
</feature>
<dbReference type="PROSITE" id="PS50016">
    <property type="entry name" value="ZF_PHD_2"/>
    <property type="match status" value="1"/>
</dbReference>
<dbReference type="SUPFAM" id="SSF57903">
    <property type="entry name" value="FYVE/PHD zinc finger"/>
    <property type="match status" value="2"/>
</dbReference>
<feature type="compositionally biased region" description="Basic and acidic residues" evidence="13">
    <location>
        <begin position="1"/>
        <end position="12"/>
    </location>
</feature>
<dbReference type="InterPro" id="IPR013083">
    <property type="entry name" value="Znf_RING/FYVE/PHD"/>
</dbReference>
<keyword evidence="16" id="KW-1185">Reference proteome</keyword>
<feature type="region of interest" description="Disordered" evidence="13">
    <location>
        <begin position="241"/>
        <end position="266"/>
    </location>
</feature>
<keyword evidence="11" id="KW-0539">Nucleus</keyword>
<evidence type="ECO:0000256" key="12">
    <source>
        <dbReference type="PROSITE-ProRule" id="PRU00146"/>
    </source>
</evidence>
<dbReference type="GO" id="GO:0007399">
    <property type="term" value="P:nervous system development"/>
    <property type="evidence" value="ECO:0007669"/>
    <property type="project" value="UniProtKB-KW"/>
</dbReference>
<feature type="compositionally biased region" description="Polar residues" evidence="13">
    <location>
        <begin position="68"/>
        <end position="81"/>
    </location>
</feature>
<feature type="compositionally biased region" description="Polar residues" evidence="13">
    <location>
        <begin position="250"/>
        <end position="266"/>
    </location>
</feature>
<organism evidence="15 16">
    <name type="scientific">Batillaria attramentaria</name>
    <dbReference type="NCBI Taxonomy" id="370345"/>
    <lineage>
        <taxon>Eukaryota</taxon>
        <taxon>Metazoa</taxon>
        <taxon>Spiralia</taxon>
        <taxon>Lophotrochozoa</taxon>
        <taxon>Mollusca</taxon>
        <taxon>Gastropoda</taxon>
        <taxon>Caenogastropoda</taxon>
        <taxon>Sorbeoconcha</taxon>
        <taxon>Cerithioidea</taxon>
        <taxon>Batillariidae</taxon>
        <taxon>Batillaria</taxon>
    </lineage>
</organism>
<dbReference type="InterPro" id="IPR019787">
    <property type="entry name" value="Znf_PHD-finger"/>
</dbReference>
<evidence type="ECO:0000256" key="7">
    <source>
        <dbReference type="ARBA" id="ARBA00022833"/>
    </source>
</evidence>
<dbReference type="Proteomes" id="UP001519460">
    <property type="component" value="Unassembled WGS sequence"/>
</dbReference>
<sequence>MMDEESHVRKPESVYNIDEETRMGPETTNDSMLSVSSVRVERRMPTEKQGGGGNGYAGAPSKNVIASGHNQPPGTTQSFSALSFIASEYAESETSTPSPSEATSTLQENSGFCETVNSSLVTTTTDPTKHPAQEPTGGVGSFAEVDNFETKSMSLDSTEKTSSSLVAENTGDVNKQQVARGSESELQASEGKGAETRVGGASAAPAAEVGAFHLPDTFGRSGGSCVPSTILSTAAFQAARTAKRDESMDTQETSELSLMSASSGTALDTAEESTFSRQIENTKDSLLSFPDESVDSTKDVESTTGVEDSSICGFGKLTASKPEFEGEYSNLSMSLMDESSQSKSMDGPPRAKRSRRNSRTETESRLEDEDGLNVFPAERLFEYQWPQDGGEWYLLQEQLSEYLGVKSFKRKYPDLTRRVCDKTEKDFLREKNVVTEHQSDMGLTAVRSDEVYDLMMKDYPEKYHEYVAVLHERQKQTISDKHKEYEVPKLEKSKMADYMKKAAKSAAEFNKLFQRERREERRAYFDLQTFHIQFPGGRYRKLIEECTKPSPYPVALIPGQFQDHYCSYTSDELRYFPVNTALYDPPKKMANTLAKPNAGSESSSEESSEDKSGSTSESGSQENGSSDSEAPATPPPPAPAPVVTETPVKTPGKKAAKKPSKTPAKRNKKEPVETKSEETTVQAPAASTPAPVKPKTQSEDVESCRICKNVVLVCGKNKRVETKMIKCSECGKIAHPTCLDLTEKIVQVISTYPWQCMECKTCVECMDPHDEDKMMFCDRCDRGYHTFCVGLRSLPTGRWECRSCKGVTETPKSRSVAGFKVLSVVWSFIQVTVVILSLLHELCLIWFD</sequence>
<comment type="caution">
    <text evidence="15">The sequence shown here is derived from an EMBL/GenBank/DDBJ whole genome shotgun (WGS) entry which is preliminary data.</text>
</comment>
<dbReference type="Pfam" id="PF00628">
    <property type="entry name" value="PHD"/>
    <property type="match status" value="2"/>
</dbReference>
<evidence type="ECO:0000256" key="3">
    <source>
        <dbReference type="ARBA" id="ARBA00016995"/>
    </source>
</evidence>
<reference evidence="15 16" key="1">
    <citation type="journal article" date="2023" name="Sci. Data">
        <title>Genome assembly of the Korean intertidal mud-creeper Batillaria attramentaria.</title>
        <authorList>
            <person name="Patra A.K."/>
            <person name="Ho P.T."/>
            <person name="Jun S."/>
            <person name="Lee S.J."/>
            <person name="Kim Y."/>
            <person name="Won Y.J."/>
        </authorList>
    </citation>
    <scope>NUCLEOTIDE SEQUENCE [LARGE SCALE GENOMIC DNA]</scope>
    <source>
        <strain evidence="15">Wonlab-2016</strain>
    </source>
</reference>
<protein>
    <recommendedName>
        <fullName evidence="3">PHD finger protein 10</fullName>
    </recommendedName>
</protein>
<dbReference type="InterPro" id="IPR019786">
    <property type="entry name" value="Zinc_finger_PHD-type_CS"/>
</dbReference>
<feature type="compositionally biased region" description="Low complexity" evidence="13">
    <location>
        <begin position="613"/>
        <end position="631"/>
    </location>
</feature>
<keyword evidence="6 12" id="KW-0863">Zinc-finger</keyword>
<evidence type="ECO:0000256" key="5">
    <source>
        <dbReference type="ARBA" id="ARBA00022737"/>
    </source>
</evidence>
<feature type="compositionally biased region" description="Polar residues" evidence="13">
    <location>
        <begin position="335"/>
        <end position="344"/>
    </location>
</feature>
<dbReference type="PANTHER" id="PTHR45888:SF4">
    <property type="entry name" value="PHD FINGER PROTEIN 10"/>
    <property type="match status" value="1"/>
</dbReference>
<dbReference type="CDD" id="cd21085">
    <property type="entry name" value="WH_NTD_PHF10"/>
    <property type="match status" value="1"/>
</dbReference>
<dbReference type="SMART" id="SM00249">
    <property type="entry name" value="PHD"/>
    <property type="match status" value="2"/>
</dbReference>
<feature type="compositionally biased region" description="Low complexity" evidence="13">
    <location>
        <begin position="86"/>
        <end position="105"/>
    </location>
</feature>
<keyword evidence="7" id="KW-0862">Zinc</keyword>
<evidence type="ECO:0000256" key="10">
    <source>
        <dbReference type="ARBA" id="ARBA00023163"/>
    </source>
</evidence>
<dbReference type="AlphaFoldDB" id="A0ABD0KTU4"/>
<evidence type="ECO:0000256" key="4">
    <source>
        <dbReference type="ARBA" id="ARBA00022723"/>
    </source>
</evidence>
<dbReference type="InterPro" id="IPR001965">
    <property type="entry name" value="Znf_PHD"/>
</dbReference>
<dbReference type="InterPro" id="IPR038045">
    <property type="entry name" value="PHF10_PHD_finger_1"/>
</dbReference>
<dbReference type="InterPro" id="IPR011011">
    <property type="entry name" value="Znf_FYVE_PHD"/>
</dbReference>
<accession>A0ABD0KTU4</accession>
<keyword evidence="9" id="KW-0805">Transcription regulation</keyword>
<feature type="region of interest" description="Disordered" evidence="13">
    <location>
        <begin position="335"/>
        <end position="369"/>
    </location>
</feature>
<keyword evidence="10" id="KW-0804">Transcription</keyword>
<dbReference type="Gene3D" id="3.30.40.10">
    <property type="entry name" value="Zinc/RING finger domain, C3HC4 (zinc finger)"/>
    <property type="match status" value="1"/>
</dbReference>
<name>A0ABD0KTU4_9CAEN</name>
<comment type="similarity">
    <text evidence="2">Belongs to the SAYP family.</text>
</comment>
<proteinExistence type="inferred from homology"/>
<feature type="region of interest" description="Disordered" evidence="13">
    <location>
        <begin position="288"/>
        <end position="307"/>
    </location>
</feature>